<organism evidence="2 3">
    <name type="scientific">Desulfovibrio intestinalis</name>
    <dbReference type="NCBI Taxonomy" id="58621"/>
    <lineage>
        <taxon>Bacteria</taxon>
        <taxon>Pseudomonadati</taxon>
        <taxon>Thermodesulfobacteriota</taxon>
        <taxon>Desulfovibrionia</taxon>
        <taxon>Desulfovibrionales</taxon>
        <taxon>Desulfovibrionaceae</taxon>
        <taxon>Desulfovibrio</taxon>
    </lineage>
</organism>
<dbReference type="Proteomes" id="UP000539075">
    <property type="component" value="Unassembled WGS sequence"/>
</dbReference>
<dbReference type="AlphaFoldDB" id="A0A7W8C4M0"/>
<dbReference type="Gene3D" id="3.40.50.11410">
    <property type="match status" value="1"/>
</dbReference>
<sequence length="81" mass="8793">MTADKEFSGYDPTHKPVVHCGGCVITRGQMMARQRAADMAGCPMTNYGVAISLVQGILPRVLDLFPKPFQCSRLHTLAKTG</sequence>
<reference evidence="2 3" key="1">
    <citation type="submission" date="2020-08" db="EMBL/GenBank/DDBJ databases">
        <title>Genomic Encyclopedia of Type Strains, Phase IV (KMG-IV): sequencing the most valuable type-strain genomes for metagenomic binning, comparative biology and taxonomic classification.</title>
        <authorList>
            <person name="Goeker M."/>
        </authorList>
    </citation>
    <scope>NUCLEOTIDE SEQUENCE [LARGE SCALE GENOMIC DNA]</scope>
    <source>
        <strain evidence="2 3">DSM 11275</strain>
    </source>
</reference>
<name>A0A7W8C4M0_9BACT</name>
<evidence type="ECO:0000313" key="3">
    <source>
        <dbReference type="Proteomes" id="UP000539075"/>
    </source>
</evidence>
<proteinExistence type="predicted"/>
<accession>A0A7W8C4M0</accession>
<keyword evidence="3" id="KW-1185">Reference proteome</keyword>
<dbReference type="InterPro" id="IPR040644">
    <property type="entry name" value="HydF_tetramer"/>
</dbReference>
<comment type="caution">
    <text evidence="2">The sequence shown here is derived from an EMBL/GenBank/DDBJ whole genome shotgun (WGS) entry which is preliminary data.</text>
</comment>
<protein>
    <recommendedName>
        <fullName evidence="1">Hydrogen maturase F tetramerization domain-containing protein</fullName>
    </recommendedName>
</protein>
<evidence type="ECO:0000259" key="1">
    <source>
        <dbReference type="Pfam" id="PF18133"/>
    </source>
</evidence>
<dbReference type="Pfam" id="PF18133">
    <property type="entry name" value="HydF_tetramer"/>
    <property type="match status" value="1"/>
</dbReference>
<evidence type="ECO:0000313" key="2">
    <source>
        <dbReference type="EMBL" id="MBB5143655.1"/>
    </source>
</evidence>
<dbReference type="EMBL" id="JACHGO010000004">
    <property type="protein sequence ID" value="MBB5143655.1"/>
    <property type="molecule type" value="Genomic_DNA"/>
</dbReference>
<gene>
    <name evidence="2" type="ORF">HNQ38_001752</name>
</gene>
<feature type="domain" description="Hydrogen maturase F tetramerization" evidence="1">
    <location>
        <begin position="5"/>
        <end position="63"/>
    </location>
</feature>